<feature type="transmembrane region" description="Helical" evidence="1">
    <location>
        <begin position="40"/>
        <end position="60"/>
    </location>
</feature>
<keyword evidence="3" id="KW-1185">Reference proteome</keyword>
<reference evidence="2 3" key="1">
    <citation type="submission" date="2023-02" db="EMBL/GenBank/DDBJ databases">
        <title>LHISI_Scaffold_Assembly.</title>
        <authorList>
            <person name="Stuart O.P."/>
            <person name="Cleave R."/>
            <person name="Magrath M.J.L."/>
            <person name="Mikheyev A.S."/>
        </authorList>
    </citation>
    <scope>NUCLEOTIDE SEQUENCE [LARGE SCALE GENOMIC DNA]</scope>
    <source>
        <strain evidence="2">Daus_M_001</strain>
        <tissue evidence="2">Leg muscle</tissue>
    </source>
</reference>
<evidence type="ECO:0000313" key="3">
    <source>
        <dbReference type="Proteomes" id="UP001159363"/>
    </source>
</evidence>
<name>A0ABQ9GMF5_9NEOP</name>
<organism evidence="2 3">
    <name type="scientific">Dryococelus australis</name>
    <dbReference type="NCBI Taxonomy" id="614101"/>
    <lineage>
        <taxon>Eukaryota</taxon>
        <taxon>Metazoa</taxon>
        <taxon>Ecdysozoa</taxon>
        <taxon>Arthropoda</taxon>
        <taxon>Hexapoda</taxon>
        <taxon>Insecta</taxon>
        <taxon>Pterygota</taxon>
        <taxon>Neoptera</taxon>
        <taxon>Polyneoptera</taxon>
        <taxon>Phasmatodea</taxon>
        <taxon>Verophasmatodea</taxon>
        <taxon>Anareolatae</taxon>
        <taxon>Phasmatidae</taxon>
        <taxon>Eurycanthinae</taxon>
        <taxon>Dryococelus</taxon>
    </lineage>
</organism>
<comment type="caution">
    <text evidence="2">The sequence shown here is derived from an EMBL/GenBank/DDBJ whole genome shotgun (WGS) entry which is preliminary data.</text>
</comment>
<feature type="transmembrane region" description="Helical" evidence="1">
    <location>
        <begin position="12"/>
        <end position="33"/>
    </location>
</feature>
<proteinExistence type="predicted"/>
<keyword evidence="1" id="KW-1133">Transmembrane helix</keyword>
<sequence length="124" mass="14379">MGRVCYQCMYQSWYLSVDTQMFVVGLLLVYCVCRWPGWGYSFTTILGAASLLVPFLTTWWQRADGFLIPFSDVTGDVISSRYFQEIYIRTENRMTPYLIGLMVGIIMCKTKKSSFRLNNVSFSQ</sequence>
<evidence type="ECO:0000313" key="2">
    <source>
        <dbReference type="EMBL" id="KAJ8873200.1"/>
    </source>
</evidence>
<evidence type="ECO:0000256" key="1">
    <source>
        <dbReference type="SAM" id="Phobius"/>
    </source>
</evidence>
<protein>
    <submittedName>
        <fullName evidence="2">Uncharacterized protein</fullName>
    </submittedName>
</protein>
<keyword evidence="1" id="KW-0812">Transmembrane</keyword>
<gene>
    <name evidence="2" type="ORF">PR048_026833</name>
</gene>
<dbReference type="Proteomes" id="UP001159363">
    <property type="component" value="Chromosome 10"/>
</dbReference>
<dbReference type="PANTHER" id="PTHR11161">
    <property type="entry name" value="O-ACYLTRANSFERASE"/>
    <property type="match status" value="1"/>
</dbReference>
<dbReference type="EMBL" id="JARBHB010000011">
    <property type="protein sequence ID" value="KAJ8873200.1"/>
    <property type="molecule type" value="Genomic_DNA"/>
</dbReference>
<dbReference type="PANTHER" id="PTHR11161:SF71">
    <property type="entry name" value="NOSE RESISTANT-TO-FLUOXETINE PROTEIN N-TERMINAL DOMAIN-CONTAINING PROTEIN"/>
    <property type="match status" value="1"/>
</dbReference>
<accession>A0ABQ9GMF5</accession>
<dbReference type="InterPro" id="IPR052728">
    <property type="entry name" value="O2_lipid_transport_reg"/>
</dbReference>
<keyword evidence="1" id="KW-0472">Membrane</keyword>